<protein>
    <submittedName>
        <fullName evidence="1">Uncharacterized protein</fullName>
    </submittedName>
</protein>
<proteinExistence type="predicted"/>
<comment type="caution">
    <text evidence="1">The sequence shown here is derived from an EMBL/GenBank/DDBJ whole genome shotgun (WGS) entry which is preliminary data.</text>
</comment>
<dbReference type="AlphaFoldDB" id="A0A8T0AET8"/>
<accession>A0A8T0AET8</accession>
<evidence type="ECO:0000313" key="2">
    <source>
        <dbReference type="Proteomes" id="UP000606274"/>
    </source>
</evidence>
<sequence>MARFLGVLWKLSQGHSNVPLKTPFSYFLELTTTLYSSTDAAAVVHKQIFPDLFHNCHKSGGQYPLIPTVMCICESGRCGYYGVSLSCGSHIANKIMTAVSCLHVCHPKVASVVMSVFPDDFRDPKRIQLPWC</sequence>
<organism evidence="1 2">
    <name type="scientific">Silurus meridionalis</name>
    <name type="common">Southern catfish</name>
    <name type="synonym">Silurus soldatovi meridionalis</name>
    <dbReference type="NCBI Taxonomy" id="175797"/>
    <lineage>
        <taxon>Eukaryota</taxon>
        <taxon>Metazoa</taxon>
        <taxon>Chordata</taxon>
        <taxon>Craniata</taxon>
        <taxon>Vertebrata</taxon>
        <taxon>Euteleostomi</taxon>
        <taxon>Actinopterygii</taxon>
        <taxon>Neopterygii</taxon>
        <taxon>Teleostei</taxon>
        <taxon>Ostariophysi</taxon>
        <taxon>Siluriformes</taxon>
        <taxon>Siluridae</taxon>
        <taxon>Silurus</taxon>
    </lineage>
</organism>
<gene>
    <name evidence="1" type="ORF">HF521_011755</name>
</gene>
<dbReference type="EMBL" id="JABFDY010000023">
    <property type="protein sequence ID" value="KAF7689951.1"/>
    <property type="molecule type" value="Genomic_DNA"/>
</dbReference>
<keyword evidence="2" id="KW-1185">Reference proteome</keyword>
<evidence type="ECO:0000313" key="1">
    <source>
        <dbReference type="EMBL" id="KAF7689951.1"/>
    </source>
</evidence>
<name>A0A8T0AET8_SILME</name>
<reference evidence="1" key="1">
    <citation type="submission" date="2020-08" db="EMBL/GenBank/DDBJ databases">
        <title>Chromosome-level assembly of Southern catfish (Silurus meridionalis) provides insights into visual adaptation to the nocturnal and benthic lifestyles.</title>
        <authorList>
            <person name="Zhang Y."/>
            <person name="Wang D."/>
            <person name="Peng Z."/>
        </authorList>
    </citation>
    <scope>NUCLEOTIDE SEQUENCE</scope>
    <source>
        <strain evidence="1">SWU-2019-XX</strain>
        <tissue evidence="1">Muscle</tissue>
    </source>
</reference>
<dbReference type="Proteomes" id="UP000606274">
    <property type="component" value="Unassembled WGS sequence"/>
</dbReference>